<keyword evidence="10 19" id="KW-0430">Lectin</keyword>
<feature type="compositionally biased region" description="Gly residues" evidence="20">
    <location>
        <begin position="37"/>
        <end position="55"/>
    </location>
</feature>
<keyword evidence="8" id="KW-0812">Transmembrane</keyword>
<dbReference type="SUPFAM" id="SSF50370">
    <property type="entry name" value="Ricin B-like lectins"/>
    <property type="match status" value="1"/>
</dbReference>
<dbReference type="RefSeq" id="XP_026174795.1">
    <property type="nucleotide sequence ID" value="XM_026319010.2"/>
</dbReference>
<dbReference type="PANTHER" id="PTHR11675">
    <property type="entry name" value="N-ACETYLGALACTOSAMINYLTRANSFERASE"/>
    <property type="match status" value="1"/>
</dbReference>
<dbReference type="CDD" id="cd02510">
    <property type="entry name" value="pp-GalNAc-T"/>
    <property type="match status" value="1"/>
</dbReference>
<dbReference type="Gene3D" id="2.80.10.50">
    <property type="match status" value="1"/>
</dbReference>
<keyword evidence="9" id="KW-0479">Metal-binding</keyword>
<dbReference type="STRING" id="205130.ENSMAMP00000028982"/>
<dbReference type="Gene3D" id="3.90.550.10">
    <property type="entry name" value="Spore Coat Polysaccharide Biosynthesis Protein SpsA, Chain A"/>
    <property type="match status" value="1"/>
</dbReference>
<keyword evidence="24" id="KW-1185">Reference proteome</keyword>
<dbReference type="Pfam" id="PF00535">
    <property type="entry name" value="Glycos_transf_2"/>
    <property type="match status" value="1"/>
</dbReference>
<keyword evidence="13 19" id="KW-0333">Golgi apparatus</keyword>
<name>A0A3Q3MWJ8_9TELE</name>
<dbReference type="Ensembl" id="ENSMAMT00000029730.2">
    <property type="protein sequence ID" value="ENSMAMP00000028982.1"/>
    <property type="gene ID" value="ENSMAMG00000019504.2"/>
</dbReference>
<comment type="pathway">
    <text evidence="3 19">Protein modification; protein glycosylation.</text>
</comment>
<keyword evidence="6 19" id="KW-0328">Glycosyltransferase</keyword>
<evidence type="ECO:0000256" key="14">
    <source>
        <dbReference type="ARBA" id="ARBA00023136"/>
    </source>
</evidence>
<dbReference type="GO" id="GO:0000139">
    <property type="term" value="C:Golgi membrane"/>
    <property type="evidence" value="ECO:0007669"/>
    <property type="project" value="UniProtKB-SubCell"/>
</dbReference>
<dbReference type="Proteomes" id="UP000261640">
    <property type="component" value="Unplaced"/>
</dbReference>
<evidence type="ECO:0000259" key="22">
    <source>
        <dbReference type="Pfam" id="PF00652"/>
    </source>
</evidence>
<dbReference type="InParanoid" id="A0A3Q3MWJ8"/>
<dbReference type="InterPro" id="IPR000772">
    <property type="entry name" value="Ricin_B_lectin"/>
</dbReference>
<dbReference type="Pfam" id="PF00652">
    <property type="entry name" value="Ricin_B_lectin"/>
    <property type="match status" value="1"/>
</dbReference>
<dbReference type="GO" id="GO:0006493">
    <property type="term" value="P:protein O-linked glycosylation"/>
    <property type="evidence" value="ECO:0007669"/>
    <property type="project" value="TreeGrafter"/>
</dbReference>
<dbReference type="OrthoDB" id="429263at2759"/>
<accession>A0A3Q3MWJ8</accession>
<evidence type="ECO:0000256" key="13">
    <source>
        <dbReference type="ARBA" id="ARBA00023034"/>
    </source>
</evidence>
<dbReference type="GeneID" id="113137395"/>
<evidence type="ECO:0000256" key="18">
    <source>
        <dbReference type="ARBA" id="ARBA00052209"/>
    </source>
</evidence>
<dbReference type="AlphaFoldDB" id="A0A3Q3MWJ8"/>
<evidence type="ECO:0000256" key="12">
    <source>
        <dbReference type="ARBA" id="ARBA00022989"/>
    </source>
</evidence>
<comment type="similarity">
    <text evidence="4 19">Belongs to the glycosyltransferase 2 family. GalNAc-T subfamily.</text>
</comment>
<evidence type="ECO:0000256" key="2">
    <source>
        <dbReference type="ARBA" id="ARBA00004323"/>
    </source>
</evidence>
<evidence type="ECO:0000256" key="11">
    <source>
        <dbReference type="ARBA" id="ARBA00022968"/>
    </source>
</evidence>
<dbReference type="SUPFAM" id="SSF53448">
    <property type="entry name" value="Nucleotide-diphospho-sugar transferases"/>
    <property type="match status" value="1"/>
</dbReference>
<keyword evidence="15 19" id="KW-1015">Disulfide bond</keyword>
<dbReference type="GO" id="GO:0004653">
    <property type="term" value="F:polypeptide N-acetylgalactosaminyltransferase activity"/>
    <property type="evidence" value="ECO:0007669"/>
    <property type="project" value="UniProtKB-EC"/>
</dbReference>
<evidence type="ECO:0000256" key="10">
    <source>
        <dbReference type="ARBA" id="ARBA00022734"/>
    </source>
</evidence>
<feature type="region of interest" description="Disordered" evidence="20">
    <location>
        <begin position="37"/>
        <end position="57"/>
    </location>
</feature>
<comment type="cofactor">
    <cofactor evidence="1 19">
        <name>Mn(2+)</name>
        <dbReference type="ChEBI" id="CHEBI:29035"/>
    </cofactor>
</comment>
<reference evidence="23" key="2">
    <citation type="submission" date="2025-09" db="UniProtKB">
        <authorList>
            <consortium name="Ensembl"/>
        </authorList>
    </citation>
    <scope>IDENTIFICATION</scope>
</reference>
<evidence type="ECO:0000256" key="8">
    <source>
        <dbReference type="ARBA" id="ARBA00022692"/>
    </source>
</evidence>
<dbReference type="FunFam" id="3.90.550.10:FF:000020">
    <property type="entry name" value="Polypeptide N-acetylgalactosaminyltransferase"/>
    <property type="match status" value="1"/>
</dbReference>
<reference evidence="23" key="1">
    <citation type="submission" date="2025-08" db="UniProtKB">
        <authorList>
            <consortium name="Ensembl"/>
        </authorList>
    </citation>
    <scope>IDENTIFICATION</scope>
</reference>
<evidence type="ECO:0000313" key="23">
    <source>
        <dbReference type="Ensembl" id="ENSMAMP00000028982.1"/>
    </source>
</evidence>
<comment type="subcellular location">
    <subcellularLocation>
        <location evidence="2 19">Golgi apparatus membrane</location>
        <topology evidence="2 19">Single-pass type II membrane protein</topology>
    </subcellularLocation>
</comment>
<evidence type="ECO:0000256" key="6">
    <source>
        <dbReference type="ARBA" id="ARBA00022676"/>
    </source>
</evidence>
<protein>
    <recommendedName>
        <fullName evidence="5 19">Polypeptide N-acetylgalactosaminyltransferase</fullName>
        <ecNumber evidence="19">2.4.1.-</ecNumber>
    </recommendedName>
    <alternativeName>
        <fullName evidence="19">Protein-UDP acetylgalactosaminyltransferase</fullName>
    </alternativeName>
</protein>
<dbReference type="GO" id="GO:0030246">
    <property type="term" value="F:carbohydrate binding"/>
    <property type="evidence" value="ECO:0007669"/>
    <property type="project" value="UniProtKB-KW"/>
</dbReference>
<keyword evidence="12" id="KW-1133">Transmembrane helix</keyword>
<dbReference type="PANTHER" id="PTHR11675:SF8">
    <property type="entry name" value="POLYPEPTIDE N-ACETYLGALACTOSAMINYLTRANSFERASE 14"/>
    <property type="match status" value="1"/>
</dbReference>
<evidence type="ECO:0000259" key="21">
    <source>
        <dbReference type="Pfam" id="PF00535"/>
    </source>
</evidence>
<comment type="catalytic activity">
    <reaction evidence="17">
        <text>L-threonyl-[protein] + UDP-N-acetyl-alpha-D-galactosamine = a 3-O-[N-acetyl-alpha-D-galactosaminyl]-L-threonyl-[protein] + UDP + H(+)</text>
        <dbReference type="Rhea" id="RHEA:52424"/>
        <dbReference type="Rhea" id="RHEA-COMP:11060"/>
        <dbReference type="Rhea" id="RHEA-COMP:11689"/>
        <dbReference type="ChEBI" id="CHEBI:15378"/>
        <dbReference type="ChEBI" id="CHEBI:30013"/>
        <dbReference type="ChEBI" id="CHEBI:58223"/>
        <dbReference type="ChEBI" id="CHEBI:67138"/>
        <dbReference type="ChEBI" id="CHEBI:87075"/>
        <dbReference type="EC" id="2.4.1.41"/>
    </reaction>
</comment>
<comment type="catalytic activity">
    <reaction evidence="18">
        <text>L-seryl-[protein] + UDP-N-acetyl-alpha-D-galactosamine = a 3-O-[N-acetyl-alpha-D-galactosaminyl]-L-seryl-[protein] + UDP + H(+)</text>
        <dbReference type="Rhea" id="RHEA:23956"/>
        <dbReference type="Rhea" id="RHEA-COMP:9863"/>
        <dbReference type="Rhea" id="RHEA-COMP:12788"/>
        <dbReference type="ChEBI" id="CHEBI:15378"/>
        <dbReference type="ChEBI" id="CHEBI:29999"/>
        <dbReference type="ChEBI" id="CHEBI:53604"/>
        <dbReference type="ChEBI" id="CHEBI:58223"/>
        <dbReference type="ChEBI" id="CHEBI:67138"/>
        <dbReference type="EC" id="2.4.1.41"/>
    </reaction>
</comment>
<evidence type="ECO:0000256" key="19">
    <source>
        <dbReference type="RuleBase" id="RU361242"/>
    </source>
</evidence>
<dbReference type="InterPro" id="IPR045885">
    <property type="entry name" value="GalNAc-T"/>
</dbReference>
<sequence length="569" mass="64574">MKRLCRRMAVAVAVLVWLGALVYLLVLSRRKLPELGTGAGAAGGGGGGGGAGGGETAYNQMSDAEWEDMLEGFDERGYLNARRWKPGDDPYTLYAFNQRESERIPSNRALRDTRHYRCTTLHYDSDLPPTTIIITFHNEARSTLLRTIRSVLNRTPVHLIHEIILVDDFSNDESDCQLLTKLPKVKCLRNNKREGLIRSRVRGADAARAGVLTFLDSHCEVNKDWLPPLLHRIKQDSTRVVSPVIDIINMDTFAYVAASADLRGGFDWSLHFKWEQLSPEQRADRIDPTQPIKTPIIAGGLFVIDKSWFNHLGKYDTAMDIWGGENFEISFRVWQCGGSLEILPCSRVGHVFRKKHPYVFPEGNANTYIKNTRRTAEVWMDDFRLFYYSARPAARGKSYGDIRSRVELRKKLKCKSFKWYLDNVYPELKVPDDSTAQSGVIRQRQNCLESRRVEGQELPVLTLAPCVGTEGVPAISQEWVYTHGQQIRQQQHCLSLSTTFPASQVLLLPCNMADGKQRWQKSGTHLEHLVSRFCLDSEMALDGMDSSRMLVISPCELSAYTQRWEVPFS</sequence>
<dbReference type="InterPro" id="IPR029044">
    <property type="entry name" value="Nucleotide-diphossugar_trans"/>
</dbReference>
<evidence type="ECO:0000256" key="5">
    <source>
        <dbReference type="ARBA" id="ARBA00012644"/>
    </source>
</evidence>
<dbReference type="CTD" id="79623"/>
<evidence type="ECO:0000256" key="9">
    <source>
        <dbReference type="ARBA" id="ARBA00022723"/>
    </source>
</evidence>
<keyword evidence="7 19" id="KW-0808">Transferase</keyword>
<dbReference type="UniPathway" id="UPA00378"/>
<dbReference type="GeneTree" id="ENSGT00940000158182"/>
<dbReference type="EC" id="2.4.1.-" evidence="19"/>
<organism evidence="23 24">
    <name type="scientific">Mastacembelus armatus</name>
    <name type="common">zig-zag eel</name>
    <dbReference type="NCBI Taxonomy" id="205130"/>
    <lineage>
        <taxon>Eukaryota</taxon>
        <taxon>Metazoa</taxon>
        <taxon>Chordata</taxon>
        <taxon>Craniata</taxon>
        <taxon>Vertebrata</taxon>
        <taxon>Euteleostomi</taxon>
        <taxon>Actinopterygii</taxon>
        <taxon>Neopterygii</taxon>
        <taxon>Teleostei</taxon>
        <taxon>Neoteleostei</taxon>
        <taxon>Acanthomorphata</taxon>
        <taxon>Anabantaria</taxon>
        <taxon>Synbranchiformes</taxon>
        <taxon>Mastacembelidae</taxon>
        <taxon>Mastacembelus</taxon>
    </lineage>
</organism>
<evidence type="ECO:0000256" key="7">
    <source>
        <dbReference type="ARBA" id="ARBA00022679"/>
    </source>
</evidence>
<evidence type="ECO:0000256" key="17">
    <source>
        <dbReference type="ARBA" id="ARBA00050905"/>
    </source>
</evidence>
<evidence type="ECO:0000256" key="4">
    <source>
        <dbReference type="ARBA" id="ARBA00005680"/>
    </source>
</evidence>
<dbReference type="PROSITE" id="PS50231">
    <property type="entry name" value="RICIN_B_LECTIN"/>
    <property type="match status" value="1"/>
</dbReference>
<keyword evidence="16 19" id="KW-0464">Manganese</keyword>
<dbReference type="InterPro" id="IPR001173">
    <property type="entry name" value="Glyco_trans_2-like"/>
</dbReference>
<evidence type="ECO:0000256" key="20">
    <source>
        <dbReference type="SAM" id="MobiDB-lite"/>
    </source>
</evidence>
<evidence type="ECO:0000256" key="3">
    <source>
        <dbReference type="ARBA" id="ARBA00004922"/>
    </source>
</evidence>
<evidence type="ECO:0000313" key="24">
    <source>
        <dbReference type="Proteomes" id="UP000261640"/>
    </source>
</evidence>
<keyword evidence="11" id="KW-0735">Signal-anchor</keyword>
<proteinExistence type="inferred from homology"/>
<evidence type="ECO:0000256" key="16">
    <source>
        <dbReference type="ARBA" id="ARBA00023211"/>
    </source>
</evidence>
<feature type="domain" description="Glycosyltransferase 2-like" evidence="21">
    <location>
        <begin position="131"/>
        <end position="312"/>
    </location>
</feature>
<dbReference type="GO" id="GO:0046872">
    <property type="term" value="F:metal ion binding"/>
    <property type="evidence" value="ECO:0007669"/>
    <property type="project" value="UniProtKB-KW"/>
</dbReference>
<keyword evidence="14" id="KW-0472">Membrane</keyword>
<evidence type="ECO:0000256" key="15">
    <source>
        <dbReference type="ARBA" id="ARBA00023157"/>
    </source>
</evidence>
<dbReference type="InterPro" id="IPR035992">
    <property type="entry name" value="Ricin_B-like_lectins"/>
</dbReference>
<evidence type="ECO:0000256" key="1">
    <source>
        <dbReference type="ARBA" id="ARBA00001936"/>
    </source>
</evidence>
<feature type="domain" description="Ricin B lectin" evidence="22">
    <location>
        <begin position="439"/>
        <end position="564"/>
    </location>
</feature>